<dbReference type="SUPFAM" id="SSF54427">
    <property type="entry name" value="NTF2-like"/>
    <property type="match status" value="1"/>
</dbReference>
<dbReference type="AlphaFoldDB" id="A0A200Q734"/>
<dbReference type="InterPro" id="IPR044260">
    <property type="entry name" value="SKIP8-like"/>
</dbReference>
<organism evidence="2 3">
    <name type="scientific">Macleaya cordata</name>
    <name type="common">Five-seeded plume-poppy</name>
    <name type="synonym">Bocconia cordata</name>
    <dbReference type="NCBI Taxonomy" id="56857"/>
    <lineage>
        <taxon>Eukaryota</taxon>
        <taxon>Viridiplantae</taxon>
        <taxon>Streptophyta</taxon>
        <taxon>Embryophyta</taxon>
        <taxon>Tracheophyta</taxon>
        <taxon>Spermatophyta</taxon>
        <taxon>Magnoliopsida</taxon>
        <taxon>Ranunculales</taxon>
        <taxon>Papaveraceae</taxon>
        <taxon>Papaveroideae</taxon>
        <taxon>Macleaya</taxon>
    </lineage>
</organism>
<dbReference type="PANTHER" id="PTHR47124:SF1">
    <property type="entry name" value="F-BOX PROTEIN SKIP8"/>
    <property type="match status" value="1"/>
</dbReference>
<evidence type="ECO:0000313" key="2">
    <source>
        <dbReference type="EMBL" id="OVA06275.1"/>
    </source>
</evidence>
<dbReference type="InParanoid" id="A0A200Q734"/>
<dbReference type="Pfam" id="PF13474">
    <property type="entry name" value="SnoaL_3"/>
    <property type="match status" value="1"/>
</dbReference>
<protein>
    <recommendedName>
        <fullName evidence="1">SnoaL-like domain-containing protein</fullName>
    </recommendedName>
</protein>
<evidence type="ECO:0000259" key="1">
    <source>
        <dbReference type="Pfam" id="PF13474"/>
    </source>
</evidence>
<dbReference type="InterPro" id="IPR032710">
    <property type="entry name" value="NTF2-like_dom_sf"/>
</dbReference>
<sequence length="349" mass="39346">MLQRRETNGSFNDGTVGSRDNYPHIELLGLSKPLSSFDDEFRDGELRMMIMHGKFCIIRVPFEWVINRDFTVEQDRVNPPDGWKAYYAATRAVVDVNAEFYEIIRERALSEMGRFWLKADYVKCVHCSGDLFTGYRAVMQSWHLAFNWGDEIAFQIQDVRVRVLSDMAWVTMRTCTNVDTGPFHDHGTPAPNGYALAWPRLRGCNSSRSRSSFVPLTHTRSLTNPHFIPLCSPSPASLVEENSSPILSDGVSTKPESSIEETEKLPLRGCKACGREEVEKGCNGEGRVQGGIATVPGFGWWPIKAYRPCPGFVASGGRYRRRGQSMDEVAWGRTEREASMVSTDDVQSR</sequence>
<proteinExistence type="predicted"/>
<comment type="caution">
    <text evidence="2">The sequence shown here is derived from an EMBL/GenBank/DDBJ whole genome shotgun (WGS) entry which is preliminary data.</text>
</comment>
<feature type="domain" description="SnoaL-like" evidence="1">
    <location>
        <begin position="93"/>
        <end position="176"/>
    </location>
</feature>
<dbReference type="Proteomes" id="UP000195402">
    <property type="component" value="Unassembled WGS sequence"/>
</dbReference>
<dbReference type="Gene3D" id="3.10.450.50">
    <property type="match status" value="1"/>
</dbReference>
<dbReference type="EMBL" id="MVGT01002868">
    <property type="protein sequence ID" value="OVA06275.1"/>
    <property type="molecule type" value="Genomic_DNA"/>
</dbReference>
<accession>A0A200Q734</accession>
<gene>
    <name evidence="2" type="ORF">BVC80_8393g6</name>
</gene>
<dbReference type="OrthoDB" id="421474at2759"/>
<reference evidence="2 3" key="1">
    <citation type="journal article" date="2017" name="Mol. Plant">
        <title>The Genome of Medicinal Plant Macleaya cordata Provides New Insights into Benzylisoquinoline Alkaloids Metabolism.</title>
        <authorList>
            <person name="Liu X."/>
            <person name="Liu Y."/>
            <person name="Huang P."/>
            <person name="Ma Y."/>
            <person name="Qing Z."/>
            <person name="Tang Q."/>
            <person name="Cao H."/>
            <person name="Cheng P."/>
            <person name="Zheng Y."/>
            <person name="Yuan Z."/>
            <person name="Zhou Y."/>
            <person name="Liu J."/>
            <person name="Tang Z."/>
            <person name="Zhuo Y."/>
            <person name="Zhang Y."/>
            <person name="Yu L."/>
            <person name="Huang J."/>
            <person name="Yang P."/>
            <person name="Peng Q."/>
            <person name="Zhang J."/>
            <person name="Jiang W."/>
            <person name="Zhang Z."/>
            <person name="Lin K."/>
            <person name="Ro D.K."/>
            <person name="Chen X."/>
            <person name="Xiong X."/>
            <person name="Shang Y."/>
            <person name="Huang S."/>
            <person name="Zeng J."/>
        </authorList>
    </citation>
    <scope>NUCLEOTIDE SEQUENCE [LARGE SCALE GENOMIC DNA]</scope>
    <source>
        <strain evidence="3">cv. BLH2017</strain>
        <tissue evidence="2">Root</tissue>
    </source>
</reference>
<dbReference type="PANTHER" id="PTHR47124">
    <property type="entry name" value="F-BOX PROTEIN SKIP8"/>
    <property type="match status" value="1"/>
</dbReference>
<keyword evidence="3" id="KW-1185">Reference proteome</keyword>
<name>A0A200Q734_MACCD</name>
<dbReference type="InterPro" id="IPR037401">
    <property type="entry name" value="SnoaL-like"/>
</dbReference>
<evidence type="ECO:0000313" key="3">
    <source>
        <dbReference type="Proteomes" id="UP000195402"/>
    </source>
</evidence>